<dbReference type="PANTHER" id="PTHR34105:SF1">
    <property type="entry name" value="PROLINE-, GLUTAMIC ACID- AND LEUCINE-RICH PROTEIN 1"/>
    <property type="match status" value="1"/>
</dbReference>
<feature type="compositionally biased region" description="Polar residues" evidence="5">
    <location>
        <begin position="697"/>
        <end position="722"/>
    </location>
</feature>
<dbReference type="InterPro" id="IPR011989">
    <property type="entry name" value="ARM-like"/>
</dbReference>
<feature type="domain" description="Pre-rRNA-processing protein RIX1 N-terminal" evidence="6">
    <location>
        <begin position="6"/>
        <end position="214"/>
    </location>
</feature>
<dbReference type="GO" id="GO:0005634">
    <property type="term" value="C:nucleus"/>
    <property type="evidence" value="ECO:0007669"/>
    <property type="project" value="UniProtKB-SubCell"/>
</dbReference>
<comment type="similarity">
    <text evidence="2">Belongs to the RIX1/PELP1 family.</text>
</comment>
<dbReference type="EMBL" id="JAPQKR010000016">
    <property type="protein sequence ID" value="KAJ5191691.1"/>
    <property type="molecule type" value="Genomic_DNA"/>
</dbReference>
<dbReference type="InterPro" id="IPR016024">
    <property type="entry name" value="ARM-type_fold"/>
</dbReference>
<sequence>MAATTLRAATHRLTTTPVDQLPSIALFLATSLSDCAELLSAPQTQKPGKSDSENAIQVHKLKTRLASLLQDRSVEGRWTAVLLVKATVEAGQWEILRGYEPIVRSLIGILAKPDPVSTKKMCIITLTRIFHLTYQYPTLVREITTPHLPAFVNAALNLVATLQKVQGGSIREPKPSTPFMETVLHAILELVPRHPTIFRPFASQLRSLVTSILSFQPPVFYPEPVIDVAEQLLVSLHKCAPKDKSGSSWNEDCRSTIVSAHRSADFVLRSVKEQWESVDSTLTAPRQNYNKGVSMDAPDDLGLHSWKGMHAGADRLIALLQILSGFISMPSATAVALPLGPTLDLISRLSSVTVPTGAEASSSGVQVNPQIGREEREMLYAELPRIHVACMDVLAHVVIVLENSAAPLTQTMVEQVTWVFRNERFSRDVRMAAYDLLSSLVSVNGSAMTKQTVTPIIPVIRACCSDLLPVPGDSVVEAKAQSDPKSKSKQGQSAVNADSFLNPNLQKAGQSQNVHRFPDLERAASELLQSVLAYVPSELLASVRTDIDRTIILTADKDAMLASVLNPIPAIKGRAAGASIIPFLVQAHSDQMEVEALVRPRMPVLMTAPELDSFADEEDEEDEEENEEMADEPYQVTSKTSDFLKEPVATSTVTQRAEPAAPLHKRTYVDEITAQPASLTSALKEPVQTKKARFEESVSSNNAPSMNQPSAMITQVSSSISQPAKIEATSGPKPVQVTSQVSSTSVAPQVPAEASAAVDDSDDELPTLNMDPDTEDEDDDDEDVNMGG</sequence>
<dbReference type="SUPFAM" id="SSF48371">
    <property type="entry name" value="ARM repeat"/>
    <property type="match status" value="1"/>
</dbReference>
<evidence type="ECO:0000313" key="8">
    <source>
        <dbReference type="Proteomes" id="UP001150904"/>
    </source>
</evidence>
<comment type="subcellular location">
    <subcellularLocation>
        <location evidence="1">Nucleus</location>
    </subcellularLocation>
</comment>
<name>A0A9W9J9E7_9EURO</name>
<dbReference type="Pfam" id="PF08167">
    <property type="entry name" value="RIX1"/>
    <property type="match status" value="1"/>
</dbReference>
<reference evidence="7" key="2">
    <citation type="journal article" date="2023" name="IMA Fungus">
        <title>Comparative genomic study of the Penicillium genus elucidates a diverse pangenome and 15 lateral gene transfer events.</title>
        <authorList>
            <person name="Petersen C."/>
            <person name="Sorensen T."/>
            <person name="Nielsen M.R."/>
            <person name="Sondergaard T.E."/>
            <person name="Sorensen J.L."/>
            <person name="Fitzpatrick D.A."/>
            <person name="Frisvad J.C."/>
            <person name="Nielsen K.L."/>
        </authorList>
    </citation>
    <scope>NUCLEOTIDE SEQUENCE</scope>
    <source>
        <strain evidence="7">IBT 15544</strain>
    </source>
</reference>
<reference evidence="7" key="1">
    <citation type="submission" date="2022-12" db="EMBL/GenBank/DDBJ databases">
        <authorList>
            <person name="Petersen C."/>
        </authorList>
    </citation>
    <scope>NUCLEOTIDE SEQUENCE</scope>
    <source>
        <strain evidence="7">IBT 15544</strain>
    </source>
</reference>
<dbReference type="AlphaFoldDB" id="A0A9W9J9E7"/>
<evidence type="ECO:0000256" key="3">
    <source>
        <dbReference type="ARBA" id="ARBA00021502"/>
    </source>
</evidence>
<protein>
    <recommendedName>
        <fullName evidence="3">Pre-rRNA-processing protein RIX1</fullName>
    </recommendedName>
</protein>
<organism evidence="7 8">
    <name type="scientific">Penicillium cinerascens</name>
    <dbReference type="NCBI Taxonomy" id="70096"/>
    <lineage>
        <taxon>Eukaryota</taxon>
        <taxon>Fungi</taxon>
        <taxon>Dikarya</taxon>
        <taxon>Ascomycota</taxon>
        <taxon>Pezizomycotina</taxon>
        <taxon>Eurotiomycetes</taxon>
        <taxon>Eurotiomycetidae</taxon>
        <taxon>Eurotiales</taxon>
        <taxon>Aspergillaceae</taxon>
        <taxon>Penicillium</taxon>
    </lineage>
</organism>
<evidence type="ECO:0000256" key="2">
    <source>
        <dbReference type="ARBA" id="ARBA00010511"/>
    </source>
</evidence>
<dbReference type="GO" id="GO:0006364">
    <property type="term" value="P:rRNA processing"/>
    <property type="evidence" value="ECO:0007669"/>
    <property type="project" value="TreeGrafter"/>
</dbReference>
<evidence type="ECO:0000259" key="6">
    <source>
        <dbReference type="Pfam" id="PF08167"/>
    </source>
</evidence>
<feature type="region of interest" description="Disordered" evidence="5">
    <location>
        <begin position="608"/>
        <end position="788"/>
    </location>
</feature>
<proteinExistence type="inferred from homology"/>
<dbReference type="InterPro" id="IPR012583">
    <property type="entry name" value="RIX1_N"/>
</dbReference>
<evidence type="ECO:0000256" key="5">
    <source>
        <dbReference type="SAM" id="MobiDB-lite"/>
    </source>
</evidence>
<feature type="compositionally biased region" description="Acidic residues" evidence="5">
    <location>
        <begin position="613"/>
        <end position="631"/>
    </location>
</feature>
<feature type="compositionally biased region" description="Low complexity" evidence="5">
    <location>
        <begin position="734"/>
        <end position="758"/>
    </location>
</feature>
<dbReference type="Gene3D" id="1.25.10.10">
    <property type="entry name" value="Leucine-rich Repeat Variant"/>
    <property type="match status" value="1"/>
</dbReference>
<dbReference type="OrthoDB" id="20900at2759"/>
<keyword evidence="4" id="KW-0539">Nucleus</keyword>
<feature type="compositionally biased region" description="Acidic residues" evidence="5">
    <location>
        <begin position="772"/>
        <end position="788"/>
    </location>
</feature>
<accession>A0A9W9J9E7</accession>
<gene>
    <name evidence="7" type="ORF">N7498_010676</name>
</gene>
<keyword evidence="8" id="KW-1185">Reference proteome</keyword>
<evidence type="ECO:0000256" key="1">
    <source>
        <dbReference type="ARBA" id="ARBA00004123"/>
    </source>
</evidence>
<dbReference type="PANTHER" id="PTHR34105">
    <property type="entry name" value="PROLINE-, GLUTAMIC ACID- AND LEUCINE-RICH PROTEIN 1"/>
    <property type="match status" value="1"/>
</dbReference>
<dbReference type="GeneID" id="83185033"/>
<dbReference type="Proteomes" id="UP001150904">
    <property type="component" value="Unassembled WGS sequence"/>
</dbReference>
<comment type="caution">
    <text evidence="7">The sequence shown here is derived from an EMBL/GenBank/DDBJ whole genome shotgun (WGS) entry which is preliminary data.</text>
</comment>
<evidence type="ECO:0000256" key="4">
    <source>
        <dbReference type="ARBA" id="ARBA00023242"/>
    </source>
</evidence>
<evidence type="ECO:0000313" key="7">
    <source>
        <dbReference type="EMBL" id="KAJ5191691.1"/>
    </source>
</evidence>
<dbReference type="RefSeq" id="XP_058304631.1">
    <property type="nucleotide sequence ID" value="XM_058457732.1"/>
</dbReference>